<dbReference type="PANTHER" id="PTHR24223">
    <property type="entry name" value="ATP-BINDING CASSETTE SUB-FAMILY C"/>
    <property type="match status" value="1"/>
</dbReference>
<dbReference type="Gene3D" id="3.40.50.300">
    <property type="entry name" value="P-loop containing nucleotide triphosphate hydrolases"/>
    <property type="match status" value="2"/>
</dbReference>
<keyword evidence="4" id="KW-0547">Nucleotide-binding</keyword>
<dbReference type="SUPFAM" id="SSF90123">
    <property type="entry name" value="ABC transporter transmembrane region"/>
    <property type="match status" value="2"/>
</dbReference>
<feature type="domain" description="ABC transporter" evidence="11">
    <location>
        <begin position="620"/>
        <end position="851"/>
    </location>
</feature>
<feature type="transmembrane region" description="Helical" evidence="10">
    <location>
        <begin position="498"/>
        <end position="522"/>
    </location>
</feature>
<feature type="transmembrane region" description="Helical" evidence="10">
    <location>
        <begin position="316"/>
        <end position="334"/>
    </location>
</feature>
<dbReference type="EMBL" id="KZ613787">
    <property type="protein sequence ID" value="PMD60968.1"/>
    <property type="molecule type" value="Genomic_DNA"/>
</dbReference>
<evidence type="ECO:0000256" key="8">
    <source>
        <dbReference type="ARBA" id="ARBA00023180"/>
    </source>
</evidence>
<sequence length="1415" mass="155918">MNISGSILASSPACLPGSDSEFGPAVATGCRQFDFTLYFEQIFCSLVPSLRLVLLSPIRVAVVFRRDIKTLSTPFHAAKIALAVVYAALQFALLVLWCLSPTERTPVSISAAVSSLVASAFTCILSHFEHIESVHPSTIINIYLFFSILLDAVQLRTLWTIHSLTTIASVFSASFSAKATLLILEAIEKGSFLAPPYLWTAPEALSSVYNLSIFWWLNRLLKSGYRGVLAFDDLYALDPALQSEKLNIEARDAWHRVDKNTKHPLVKSTFEALKWPFLAPALPRLCLIGLNYAQPFLVNRTVKFVSEPSTADNKNIGFGIIGATAITYVGRAIATGRYKHTTYRSITVIRGALVSMIYSKTLSLKWPGSQDAPVVSLMSADVGGITTTVDGLHDIWASMIEVGIGMYLLWVYAGVGFIVPLFLAAISMCINYFVVGKKMVSYRKIWNEATQQRLGLTGSALCDMKSLRMMGLGPRLQSLLQHLRIRELHRMKGLRRAVIWMNIIGGLARLFSPPFVLMVYSVRARASGWQPLNAAQAYTILSVLSLTIEPLSMVLTRIPSTMSSLACFDRIQQYLLREERVDDRLLNGRMDVGSPDRESSGIELEAMPSDGKGVQNKEAILLSDLSLGYVKDTDVVHSVTSTLKRNTITMIIGPVGAGESTILLGLLGELQSNKGFVRLDHEIIGYCSQNAWLPNATVKQIVAGTDKTSDEVDEVWLRSVLQACLLNVDMQQFPNGEDSVIGSRGLSLSGGQRQRLALARAVYQRPGLMILDDVFSALDAKTEGLVFERLFSTSGLFRQQATTIVLATHAVRHLRLADHIITLGQKGNVIEQGTFAELDSTDGYLKSLAIAEAKKDGRKSTDTEEENSNSRAVTAPSHATTTGDDARRLGDFSVYNYYRKVLTLWRLLLFVVLEELLVEWWSAAKGRHTDLFITIAFLLPVLALITQITYLRIILVNMCPLASRRLHWILARVVFAAPLAFFMDIDSGLPIALLQSIHYMFEVLWSLALLCYAAYYLVAFVPFLGVVVYAIQKFYLRTSRQIRVLDLELQSPLVAQFSEIIEGLATIRAFGWQEKSLKAFLDRLDASQRPFYLLYCIQRWLNFVMDMVVACIAVLLVSFGTQFKNTTLGAAVGVGLLNVLNFGQNVAALIEHWTSLETSIGAVARLKQLEADIKPEAFPSEASKPPENWPKDGAVSFHNVSASYKANSSPVLHEINLEIRAGEKIGLSGRTDSGKSTMIGLLFRLAPEHTGTITIDDQDLSLLPREEIRSSIITIPQEPFLLSGSVRFNATPLTANIMSEAESQRFKAPEAAMITSSNLIQPVSDETIIGALKRVSLWDQVERSGGLSEPIDCYDLPSLSSSSSWRRASQPVGVGPPSRVDAVLEGGWLGSDSALGKPTPGTKLLHDIRIPARCL</sequence>
<evidence type="ECO:0000256" key="1">
    <source>
        <dbReference type="ARBA" id="ARBA00004141"/>
    </source>
</evidence>
<dbReference type="SUPFAM" id="SSF52540">
    <property type="entry name" value="P-loop containing nucleoside triphosphate hydrolases"/>
    <property type="match status" value="2"/>
</dbReference>
<keyword evidence="8" id="KW-0325">Glycoprotein</keyword>
<keyword evidence="6 10" id="KW-1133">Transmembrane helix</keyword>
<evidence type="ECO:0000313" key="13">
    <source>
        <dbReference type="EMBL" id="PMD60968.1"/>
    </source>
</evidence>
<dbReference type="RefSeq" id="XP_024737872.1">
    <property type="nucleotide sequence ID" value="XM_024884785.1"/>
</dbReference>
<dbReference type="FunFam" id="1.20.1560.10:FF:000055">
    <property type="entry name" value="ABC multidrug transporter (Eurofung)"/>
    <property type="match status" value="1"/>
</dbReference>
<keyword evidence="3 10" id="KW-0812">Transmembrane</keyword>
<dbReference type="InterPro" id="IPR044746">
    <property type="entry name" value="ABCC_6TM_D1"/>
</dbReference>
<feature type="region of interest" description="Disordered" evidence="9">
    <location>
        <begin position="856"/>
        <end position="882"/>
    </location>
</feature>
<dbReference type="Pfam" id="PF00664">
    <property type="entry name" value="ABC_membrane"/>
    <property type="match status" value="1"/>
</dbReference>
<dbReference type="CDD" id="cd18580">
    <property type="entry name" value="ABC_6TM_ABCC_D2"/>
    <property type="match status" value="1"/>
</dbReference>
<dbReference type="OrthoDB" id="6500128at2759"/>
<feature type="transmembrane region" description="Helical" evidence="10">
    <location>
        <begin position="409"/>
        <end position="434"/>
    </location>
</feature>
<dbReference type="PANTHER" id="PTHR24223:SF399">
    <property type="entry name" value="ABC TRANSPORTER ATNG"/>
    <property type="match status" value="1"/>
</dbReference>
<feature type="transmembrane region" description="Helical" evidence="10">
    <location>
        <begin position="534"/>
        <end position="555"/>
    </location>
</feature>
<feature type="domain" description="ABC transmembrane type-1" evidence="12">
    <location>
        <begin position="985"/>
        <end position="1158"/>
    </location>
</feature>
<name>A0A2J6TDB8_9HELO</name>
<dbReference type="InterPro" id="IPR017871">
    <property type="entry name" value="ABC_transporter-like_CS"/>
</dbReference>
<dbReference type="SMART" id="SM00382">
    <property type="entry name" value="AAA"/>
    <property type="match status" value="2"/>
</dbReference>
<dbReference type="CDD" id="cd18579">
    <property type="entry name" value="ABC_6TM_ABCC_D1"/>
    <property type="match status" value="1"/>
</dbReference>
<dbReference type="Gene3D" id="1.20.1560.10">
    <property type="entry name" value="ABC transporter type 1, transmembrane domain"/>
    <property type="match status" value="2"/>
</dbReference>
<keyword evidence="7 10" id="KW-0472">Membrane</keyword>
<evidence type="ECO:0000256" key="5">
    <source>
        <dbReference type="ARBA" id="ARBA00022840"/>
    </source>
</evidence>
<dbReference type="InParanoid" id="A0A2J6TDB8"/>
<feature type="transmembrane region" description="Helical" evidence="10">
    <location>
        <begin position="1100"/>
        <end position="1119"/>
    </location>
</feature>
<evidence type="ECO:0000256" key="7">
    <source>
        <dbReference type="ARBA" id="ARBA00023136"/>
    </source>
</evidence>
<evidence type="ECO:0000256" key="4">
    <source>
        <dbReference type="ARBA" id="ARBA00022741"/>
    </source>
</evidence>
<dbReference type="InterPro" id="IPR003439">
    <property type="entry name" value="ABC_transporter-like_ATP-bd"/>
</dbReference>
<protein>
    <submittedName>
        <fullName evidence="13">Uncharacterized protein</fullName>
    </submittedName>
</protein>
<dbReference type="InterPro" id="IPR011527">
    <property type="entry name" value="ABC1_TM_dom"/>
</dbReference>
<keyword evidence="14" id="KW-1185">Reference proteome</keyword>
<dbReference type="Pfam" id="PF00005">
    <property type="entry name" value="ABC_tran"/>
    <property type="match status" value="2"/>
</dbReference>
<proteinExistence type="predicted"/>
<feature type="transmembrane region" description="Helical" evidence="10">
    <location>
        <begin position="933"/>
        <end position="954"/>
    </location>
</feature>
<feature type="transmembrane region" description="Helical" evidence="10">
    <location>
        <begin position="1003"/>
        <end position="1031"/>
    </location>
</feature>
<dbReference type="InterPro" id="IPR003593">
    <property type="entry name" value="AAA+_ATPase"/>
</dbReference>
<dbReference type="InterPro" id="IPR036640">
    <property type="entry name" value="ABC1_TM_sf"/>
</dbReference>
<feature type="transmembrane region" description="Helical" evidence="10">
    <location>
        <begin position="966"/>
        <end position="983"/>
    </location>
</feature>
<dbReference type="InterPro" id="IPR050173">
    <property type="entry name" value="ABC_transporter_C-like"/>
</dbReference>
<evidence type="ECO:0000256" key="6">
    <source>
        <dbReference type="ARBA" id="ARBA00022989"/>
    </source>
</evidence>
<evidence type="ECO:0000259" key="12">
    <source>
        <dbReference type="PROSITE" id="PS50929"/>
    </source>
</evidence>
<feature type="domain" description="ABC transmembrane type-1" evidence="12">
    <location>
        <begin position="285"/>
        <end position="563"/>
    </location>
</feature>
<evidence type="ECO:0000256" key="2">
    <source>
        <dbReference type="ARBA" id="ARBA00022448"/>
    </source>
</evidence>
<feature type="compositionally biased region" description="Polar residues" evidence="9">
    <location>
        <begin position="869"/>
        <end position="882"/>
    </location>
</feature>
<dbReference type="PROSITE" id="PS50893">
    <property type="entry name" value="ABC_TRANSPORTER_2"/>
    <property type="match status" value="1"/>
</dbReference>
<dbReference type="InterPro" id="IPR027417">
    <property type="entry name" value="P-loop_NTPase"/>
</dbReference>
<organism evidence="13 14">
    <name type="scientific">Hyaloscypha bicolor E</name>
    <dbReference type="NCBI Taxonomy" id="1095630"/>
    <lineage>
        <taxon>Eukaryota</taxon>
        <taxon>Fungi</taxon>
        <taxon>Dikarya</taxon>
        <taxon>Ascomycota</taxon>
        <taxon>Pezizomycotina</taxon>
        <taxon>Leotiomycetes</taxon>
        <taxon>Helotiales</taxon>
        <taxon>Hyaloscyphaceae</taxon>
        <taxon>Hyaloscypha</taxon>
        <taxon>Hyaloscypha bicolor</taxon>
    </lineage>
</organism>
<dbReference type="GO" id="GO:0016887">
    <property type="term" value="F:ATP hydrolysis activity"/>
    <property type="evidence" value="ECO:0007669"/>
    <property type="project" value="InterPro"/>
</dbReference>
<accession>A0A2J6TDB8</accession>
<evidence type="ECO:0000256" key="9">
    <source>
        <dbReference type="SAM" id="MobiDB-lite"/>
    </source>
</evidence>
<dbReference type="PROSITE" id="PS50929">
    <property type="entry name" value="ABC_TM1F"/>
    <property type="match status" value="2"/>
</dbReference>
<keyword evidence="5" id="KW-0067">ATP-binding</keyword>
<dbReference type="GeneID" id="36592862"/>
<feature type="transmembrane region" description="Helical" evidence="10">
    <location>
        <begin position="77"/>
        <end position="97"/>
    </location>
</feature>
<dbReference type="GO" id="GO:0005524">
    <property type="term" value="F:ATP binding"/>
    <property type="evidence" value="ECO:0007669"/>
    <property type="project" value="UniProtKB-KW"/>
</dbReference>
<reference evidence="13 14" key="1">
    <citation type="submission" date="2016-04" db="EMBL/GenBank/DDBJ databases">
        <title>A degradative enzymes factory behind the ericoid mycorrhizal symbiosis.</title>
        <authorList>
            <consortium name="DOE Joint Genome Institute"/>
            <person name="Martino E."/>
            <person name="Morin E."/>
            <person name="Grelet G."/>
            <person name="Kuo A."/>
            <person name="Kohler A."/>
            <person name="Daghino S."/>
            <person name="Barry K."/>
            <person name="Choi C."/>
            <person name="Cichocki N."/>
            <person name="Clum A."/>
            <person name="Copeland A."/>
            <person name="Hainaut M."/>
            <person name="Haridas S."/>
            <person name="Labutti K."/>
            <person name="Lindquist E."/>
            <person name="Lipzen A."/>
            <person name="Khouja H.-R."/>
            <person name="Murat C."/>
            <person name="Ohm R."/>
            <person name="Olson A."/>
            <person name="Spatafora J."/>
            <person name="Veneault-Fourrey C."/>
            <person name="Henrissat B."/>
            <person name="Grigoriev I."/>
            <person name="Martin F."/>
            <person name="Perotto S."/>
        </authorList>
    </citation>
    <scope>NUCLEOTIDE SEQUENCE [LARGE SCALE GENOMIC DNA]</scope>
    <source>
        <strain evidence="13 14">E</strain>
    </source>
</reference>
<feature type="transmembrane region" description="Helical" evidence="10">
    <location>
        <begin position="109"/>
        <end position="128"/>
    </location>
</feature>
<keyword evidence="2" id="KW-0813">Transport</keyword>
<dbReference type="GO" id="GO:0016020">
    <property type="term" value="C:membrane"/>
    <property type="evidence" value="ECO:0007669"/>
    <property type="project" value="UniProtKB-SubCell"/>
</dbReference>
<evidence type="ECO:0000256" key="3">
    <source>
        <dbReference type="ARBA" id="ARBA00022692"/>
    </source>
</evidence>
<dbReference type="PROSITE" id="PS00211">
    <property type="entry name" value="ABC_TRANSPORTER_1"/>
    <property type="match status" value="1"/>
</dbReference>
<dbReference type="GO" id="GO:0140359">
    <property type="term" value="F:ABC-type transporter activity"/>
    <property type="evidence" value="ECO:0007669"/>
    <property type="project" value="InterPro"/>
</dbReference>
<dbReference type="STRING" id="1095630.A0A2J6TDB8"/>
<dbReference type="Proteomes" id="UP000235371">
    <property type="component" value="Unassembled WGS sequence"/>
</dbReference>
<dbReference type="Pfam" id="PF24357">
    <property type="entry name" value="TMD0_ABC"/>
    <property type="match status" value="1"/>
</dbReference>
<evidence type="ECO:0000313" key="14">
    <source>
        <dbReference type="Proteomes" id="UP000235371"/>
    </source>
</evidence>
<dbReference type="InterPro" id="IPR044726">
    <property type="entry name" value="ABCC_6TM_D2"/>
</dbReference>
<dbReference type="InterPro" id="IPR056227">
    <property type="entry name" value="TMD0_ABC"/>
</dbReference>
<gene>
    <name evidence="13" type="ORF">K444DRAFT_642817</name>
</gene>
<feature type="transmembrane region" description="Helical" evidence="10">
    <location>
        <begin position="897"/>
        <end position="913"/>
    </location>
</feature>
<feature type="region of interest" description="Disordered" evidence="9">
    <location>
        <begin position="588"/>
        <end position="610"/>
    </location>
</feature>
<feature type="transmembrane region" description="Helical" evidence="10">
    <location>
        <begin position="140"/>
        <end position="159"/>
    </location>
</feature>
<evidence type="ECO:0000256" key="10">
    <source>
        <dbReference type="SAM" id="Phobius"/>
    </source>
</evidence>
<evidence type="ECO:0000259" key="11">
    <source>
        <dbReference type="PROSITE" id="PS50893"/>
    </source>
</evidence>
<comment type="subcellular location">
    <subcellularLocation>
        <location evidence="1">Membrane</location>
        <topology evidence="1">Multi-pass membrane protein</topology>
    </subcellularLocation>
</comment>